<reference evidence="3 4" key="1">
    <citation type="submission" date="2023-03" db="EMBL/GenBank/DDBJ databases">
        <title>Paludisphaera mucosa sp. nov. a novel planctomycete from northern fen.</title>
        <authorList>
            <person name="Ivanova A."/>
        </authorList>
    </citation>
    <scope>NUCLEOTIDE SEQUENCE [LARGE SCALE GENOMIC DNA]</scope>
    <source>
        <strain evidence="3 4">Pla2</strain>
    </source>
</reference>
<feature type="signal peptide" evidence="2">
    <location>
        <begin position="1"/>
        <end position="31"/>
    </location>
</feature>
<feature type="compositionally biased region" description="Pro residues" evidence="1">
    <location>
        <begin position="319"/>
        <end position="330"/>
    </location>
</feature>
<evidence type="ECO:0000313" key="4">
    <source>
        <dbReference type="Proteomes" id="UP001216907"/>
    </source>
</evidence>
<dbReference type="Proteomes" id="UP001216907">
    <property type="component" value="Unassembled WGS sequence"/>
</dbReference>
<keyword evidence="2" id="KW-0732">Signal</keyword>
<keyword evidence="4" id="KW-1185">Reference proteome</keyword>
<accession>A0ABT6FHR9</accession>
<evidence type="ECO:0000256" key="2">
    <source>
        <dbReference type="SAM" id="SignalP"/>
    </source>
</evidence>
<gene>
    <name evidence="3" type="ORF">PZE19_25495</name>
</gene>
<dbReference type="RefSeq" id="WP_277863422.1">
    <property type="nucleotide sequence ID" value="NZ_JARRAG010000002.1"/>
</dbReference>
<comment type="caution">
    <text evidence="3">The sequence shown here is derived from an EMBL/GenBank/DDBJ whole genome shotgun (WGS) entry which is preliminary data.</text>
</comment>
<feature type="region of interest" description="Disordered" evidence="1">
    <location>
        <begin position="310"/>
        <end position="330"/>
    </location>
</feature>
<proteinExistence type="predicted"/>
<evidence type="ECO:0000256" key="1">
    <source>
        <dbReference type="SAM" id="MobiDB-lite"/>
    </source>
</evidence>
<protein>
    <submittedName>
        <fullName evidence="3">Uncharacterized protein</fullName>
    </submittedName>
</protein>
<evidence type="ECO:0000313" key="3">
    <source>
        <dbReference type="EMBL" id="MDG3007133.1"/>
    </source>
</evidence>
<dbReference type="EMBL" id="JARRAG010000002">
    <property type="protein sequence ID" value="MDG3007133.1"/>
    <property type="molecule type" value="Genomic_DNA"/>
</dbReference>
<feature type="chain" id="PRO_5047177220" evidence="2">
    <location>
        <begin position="32"/>
        <end position="330"/>
    </location>
</feature>
<name>A0ABT6FHR9_9BACT</name>
<sequence length="330" mass="34889">MKHAARGGTALRNARAPFVGLLLALAATAAAGEPVALRWKLEPGQVVRYTLEQTTTLESKPEGGRGVHTERRQAVDFHWTVASAAADAADLKLAIDRVRVRIVGDGLPSPFEFDTAADGPRRDGPFTARLVDLLKGLAGSEVAFRMSARGEVGEVKLSEPLQTLIRQAGAIGGAAVFSEEGIRNLIIQAVPYLPEAPVETGATWSRQVAAPMPMLGALIIDKTYTDRGPRPDEAGVHDVAVDTRFTVQQAPEAALEVKLLKHSGSGAFAFDARRGLVESGRLDDALTMAFSAQGQRVEQTTTARIELKLVPPAAGPAADAPPPPAPPTPR</sequence>
<organism evidence="3 4">
    <name type="scientific">Paludisphaera mucosa</name>
    <dbReference type="NCBI Taxonomy" id="3030827"/>
    <lineage>
        <taxon>Bacteria</taxon>
        <taxon>Pseudomonadati</taxon>
        <taxon>Planctomycetota</taxon>
        <taxon>Planctomycetia</taxon>
        <taxon>Isosphaerales</taxon>
        <taxon>Isosphaeraceae</taxon>
        <taxon>Paludisphaera</taxon>
    </lineage>
</organism>